<organism evidence="5 6">
    <name type="scientific">Actinospica durhamensis</name>
    <dbReference type="NCBI Taxonomy" id="1508375"/>
    <lineage>
        <taxon>Bacteria</taxon>
        <taxon>Bacillati</taxon>
        <taxon>Actinomycetota</taxon>
        <taxon>Actinomycetes</taxon>
        <taxon>Catenulisporales</taxon>
        <taxon>Actinospicaceae</taxon>
        <taxon>Actinospica</taxon>
    </lineage>
</organism>
<dbReference type="InterPro" id="IPR050922">
    <property type="entry name" value="LytR/CpsA/Psr_CW_biosynth"/>
</dbReference>
<evidence type="ECO:0000259" key="4">
    <source>
        <dbReference type="Pfam" id="PF03816"/>
    </source>
</evidence>
<comment type="similarity">
    <text evidence="1">Belongs to the LytR/CpsA/Psr (LCP) family.</text>
</comment>
<evidence type="ECO:0000256" key="2">
    <source>
        <dbReference type="SAM" id="MobiDB-lite"/>
    </source>
</evidence>
<dbReference type="AlphaFoldDB" id="A0A941EV06"/>
<comment type="caution">
    <text evidence="5">The sequence shown here is derived from an EMBL/GenBank/DDBJ whole genome shotgun (WGS) entry which is preliminary data.</text>
</comment>
<evidence type="ECO:0000256" key="1">
    <source>
        <dbReference type="ARBA" id="ARBA00006068"/>
    </source>
</evidence>
<dbReference type="InterPro" id="IPR004474">
    <property type="entry name" value="LytR_CpsA_psr"/>
</dbReference>
<keyword evidence="3" id="KW-0812">Transmembrane</keyword>
<protein>
    <submittedName>
        <fullName evidence="5">LCP family protein</fullName>
    </submittedName>
</protein>
<feature type="compositionally biased region" description="Pro residues" evidence="2">
    <location>
        <begin position="377"/>
        <end position="389"/>
    </location>
</feature>
<sequence>MARVRLPRRARLGARTVFGAAAALVLIGAGSGYFFEREVVGSLTTSNALVGLGSRPEADQNILLMGLDSRKDMNGNDLPTDILDKLHAGSSSDVGGYNTNTLILLHVPADGARATALSIPRDDYVDLPDHLGKHKIKEAYGRAKEAAEEKARASGVGNPATLEQLGREAGRQAAIEAVQNLLGVQVDHFAEINLAGFYDLANALGGVTVCLRQPAHDSYSGANFPAGVQTLDGQQALAFVRQRHNLAGGDLDRTHRQQAFLASAVAKLDAAGVFGDLGKLGALLDVAHRDVVVDAGFDPLAFLRQAGAVTSGDVRFFTLPIKGFATVGGESVNLIDPTQVRTVAQRLLAGLSAEPGGGTSAQSLPMATHEVVRSTPTPKPALTPTPAPTRPTQHQGKPRHTPVPSPPAHAST</sequence>
<dbReference type="NCBIfam" id="TIGR00350">
    <property type="entry name" value="lytR_cpsA_psr"/>
    <property type="match status" value="1"/>
</dbReference>
<keyword evidence="3" id="KW-1133">Transmembrane helix</keyword>
<dbReference type="Gene3D" id="3.40.630.190">
    <property type="entry name" value="LCP protein"/>
    <property type="match status" value="1"/>
</dbReference>
<feature type="region of interest" description="Disordered" evidence="2">
    <location>
        <begin position="353"/>
        <end position="412"/>
    </location>
</feature>
<feature type="compositionally biased region" description="Pro residues" evidence="2">
    <location>
        <begin position="401"/>
        <end position="412"/>
    </location>
</feature>
<reference evidence="5" key="1">
    <citation type="submission" date="2021-04" db="EMBL/GenBank/DDBJ databases">
        <title>Genome based classification of Actinospica acidithermotolerans sp. nov., an actinobacterium isolated from an Indonesian hot spring.</title>
        <authorList>
            <person name="Kusuma A.B."/>
            <person name="Putra K.E."/>
            <person name="Nafisah S."/>
            <person name="Loh J."/>
            <person name="Nouioui I."/>
            <person name="Goodfellow M."/>
        </authorList>
    </citation>
    <scope>NUCLEOTIDE SEQUENCE</scope>
    <source>
        <strain evidence="5">CSCA 57</strain>
    </source>
</reference>
<dbReference type="EMBL" id="JAGSOG010000228">
    <property type="protein sequence ID" value="MBR7837766.1"/>
    <property type="molecule type" value="Genomic_DNA"/>
</dbReference>
<evidence type="ECO:0000256" key="3">
    <source>
        <dbReference type="SAM" id="Phobius"/>
    </source>
</evidence>
<feature type="domain" description="Cell envelope-related transcriptional attenuator" evidence="4">
    <location>
        <begin position="98"/>
        <end position="268"/>
    </location>
</feature>
<evidence type="ECO:0000313" key="5">
    <source>
        <dbReference type="EMBL" id="MBR7837766.1"/>
    </source>
</evidence>
<proteinExistence type="inferred from homology"/>
<gene>
    <name evidence="5" type="ORF">KDL01_31110</name>
</gene>
<dbReference type="RefSeq" id="WP_212532233.1">
    <property type="nucleotide sequence ID" value="NZ_JAGSOG010000228.1"/>
</dbReference>
<dbReference type="Proteomes" id="UP000675781">
    <property type="component" value="Unassembled WGS sequence"/>
</dbReference>
<feature type="non-terminal residue" evidence="5">
    <location>
        <position position="412"/>
    </location>
</feature>
<evidence type="ECO:0000313" key="6">
    <source>
        <dbReference type="Proteomes" id="UP000675781"/>
    </source>
</evidence>
<dbReference type="Pfam" id="PF03816">
    <property type="entry name" value="LytR_cpsA_psr"/>
    <property type="match status" value="1"/>
</dbReference>
<name>A0A941EV06_9ACTN</name>
<accession>A0A941EV06</accession>
<dbReference type="PANTHER" id="PTHR33392:SF6">
    <property type="entry name" value="POLYISOPRENYL-TEICHOIC ACID--PEPTIDOGLYCAN TEICHOIC ACID TRANSFERASE TAGU"/>
    <property type="match status" value="1"/>
</dbReference>
<dbReference type="PANTHER" id="PTHR33392">
    <property type="entry name" value="POLYISOPRENYL-TEICHOIC ACID--PEPTIDOGLYCAN TEICHOIC ACID TRANSFERASE TAGU"/>
    <property type="match status" value="1"/>
</dbReference>
<keyword evidence="3" id="KW-0472">Membrane</keyword>
<keyword evidence="6" id="KW-1185">Reference proteome</keyword>
<feature type="transmembrane region" description="Helical" evidence="3">
    <location>
        <begin position="12"/>
        <end position="35"/>
    </location>
</feature>